<protein>
    <submittedName>
        <fullName evidence="9">Endospore germination permease</fullName>
    </submittedName>
</protein>
<dbReference type="EMBL" id="JBHUEO010000008">
    <property type="protein sequence ID" value="MFD1706142.1"/>
    <property type="molecule type" value="Genomic_DNA"/>
</dbReference>
<accession>A0ABW4KD49</accession>
<feature type="transmembrane region" description="Helical" evidence="8">
    <location>
        <begin position="76"/>
        <end position="100"/>
    </location>
</feature>
<reference evidence="10" key="1">
    <citation type="journal article" date="2019" name="Int. J. Syst. Evol. Microbiol.">
        <title>The Global Catalogue of Microorganisms (GCM) 10K type strain sequencing project: providing services to taxonomists for standard genome sequencing and annotation.</title>
        <authorList>
            <consortium name="The Broad Institute Genomics Platform"/>
            <consortium name="The Broad Institute Genome Sequencing Center for Infectious Disease"/>
            <person name="Wu L."/>
            <person name="Ma J."/>
        </authorList>
    </citation>
    <scope>NUCLEOTIDE SEQUENCE [LARGE SCALE GENOMIC DNA]</scope>
    <source>
        <strain evidence="10">CGMCC 1.12295</strain>
    </source>
</reference>
<feature type="transmembrane region" description="Helical" evidence="8">
    <location>
        <begin position="263"/>
        <end position="284"/>
    </location>
</feature>
<keyword evidence="6 8" id="KW-1133">Transmembrane helix</keyword>
<dbReference type="PANTHER" id="PTHR34975:SF2">
    <property type="entry name" value="SPORE GERMINATION PROTEIN A2"/>
    <property type="match status" value="1"/>
</dbReference>
<evidence type="ECO:0000256" key="6">
    <source>
        <dbReference type="ARBA" id="ARBA00022989"/>
    </source>
</evidence>
<feature type="transmembrane region" description="Helical" evidence="8">
    <location>
        <begin position="34"/>
        <end position="56"/>
    </location>
</feature>
<dbReference type="Pfam" id="PF03845">
    <property type="entry name" value="Spore_permease"/>
    <property type="match status" value="1"/>
</dbReference>
<evidence type="ECO:0000256" key="5">
    <source>
        <dbReference type="ARBA" id="ARBA00022692"/>
    </source>
</evidence>
<dbReference type="NCBIfam" id="TIGR00912">
    <property type="entry name" value="2A0309"/>
    <property type="match status" value="1"/>
</dbReference>
<evidence type="ECO:0000256" key="1">
    <source>
        <dbReference type="ARBA" id="ARBA00004141"/>
    </source>
</evidence>
<feature type="transmembrane region" description="Helical" evidence="8">
    <location>
        <begin position="7"/>
        <end position="28"/>
    </location>
</feature>
<comment type="caution">
    <text evidence="9">The sequence shown here is derived from an EMBL/GenBank/DDBJ whole genome shotgun (WGS) entry which is preliminary data.</text>
</comment>
<feature type="transmembrane region" description="Helical" evidence="8">
    <location>
        <begin position="296"/>
        <end position="317"/>
    </location>
</feature>
<keyword evidence="10" id="KW-1185">Reference proteome</keyword>
<evidence type="ECO:0000256" key="2">
    <source>
        <dbReference type="ARBA" id="ARBA00007998"/>
    </source>
</evidence>
<evidence type="ECO:0000313" key="9">
    <source>
        <dbReference type="EMBL" id="MFD1706142.1"/>
    </source>
</evidence>
<feature type="transmembrane region" description="Helical" evidence="8">
    <location>
        <begin position="177"/>
        <end position="197"/>
    </location>
</feature>
<dbReference type="InterPro" id="IPR004761">
    <property type="entry name" value="Spore_GerAB"/>
</dbReference>
<feature type="transmembrane region" description="Helical" evidence="8">
    <location>
        <begin position="209"/>
        <end position="236"/>
    </location>
</feature>
<gene>
    <name evidence="9" type="ORF">ACFSCZ_05145</name>
</gene>
<feature type="transmembrane region" description="Helical" evidence="8">
    <location>
        <begin position="329"/>
        <end position="346"/>
    </location>
</feature>
<feature type="transmembrane region" description="Helical" evidence="8">
    <location>
        <begin position="136"/>
        <end position="157"/>
    </location>
</feature>
<organism evidence="9 10">
    <name type="scientific">Siminovitchia sediminis</name>
    <dbReference type="NCBI Taxonomy" id="1274353"/>
    <lineage>
        <taxon>Bacteria</taxon>
        <taxon>Bacillati</taxon>
        <taxon>Bacillota</taxon>
        <taxon>Bacilli</taxon>
        <taxon>Bacillales</taxon>
        <taxon>Bacillaceae</taxon>
        <taxon>Siminovitchia</taxon>
    </lineage>
</organism>
<dbReference type="PANTHER" id="PTHR34975">
    <property type="entry name" value="SPORE GERMINATION PROTEIN A2"/>
    <property type="match status" value="1"/>
</dbReference>
<dbReference type="Proteomes" id="UP001597301">
    <property type="component" value="Unassembled WGS sequence"/>
</dbReference>
<comment type="similarity">
    <text evidence="2">Belongs to the amino acid-polyamine-organocation (APC) superfamily. Spore germination protein (SGP) (TC 2.A.3.9) family.</text>
</comment>
<dbReference type="RefSeq" id="WP_380772703.1">
    <property type="nucleotide sequence ID" value="NZ_JBHUEO010000008.1"/>
</dbReference>
<evidence type="ECO:0000313" key="10">
    <source>
        <dbReference type="Proteomes" id="UP001597301"/>
    </source>
</evidence>
<evidence type="ECO:0000256" key="8">
    <source>
        <dbReference type="SAM" id="Phobius"/>
    </source>
</evidence>
<feature type="transmembrane region" description="Helical" evidence="8">
    <location>
        <begin position="112"/>
        <end position="129"/>
    </location>
</feature>
<sequence>MLTKWETLFLIIMTLPIMGHVVILPLIIDVAGRDAWISVLLSLPAAFAFAFAIYRLRLNHPDLNISEMLYLLLGKWFGRIVSILFIIYFLFLTILSFSSLVDVVFIDFLPETPQIATAIWFLLFFIYAATKGIKRIALTAGVLTFIGLVTGHTVTLMDTPKKDWSELQPLLEFGWSPALWGSLILLSIWVELLLLLCVPIKDTREKRLFLLWVIGILLNALMMNSTTTGVITIFGLGQADNFTYPAQEIVRTINLGFIDRFDIYGMILMTFGTYIRCSLYFRIAYDMSISQSSSKWMRRIVFTALIVLTFFSTLYISKEHFRLEEAINVYTYMIVLFPIPFLLFFISQVKKKRDKQNIA</sequence>
<keyword evidence="4" id="KW-0309">Germination</keyword>
<evidence type="ECO:0000256" key="3">
    <source>
        <dbReference type="ARBA" id="ARBA00022448"/>
    </source>
</evidence>
<evidence type="ECO:0000256" key="7">
    <source>
        <dbReference type="ARBA" id="ARBA00023136"/>
    </source>
</evidence>
<comment type="subcellular location">
    <subcellularLocation>
        <location evidence="1">Membrane</location>
        <topology evidence="1">Multi-pass membrane protein</topology>
    </subcellularLocation>
</comment>
<keyword evidence="7 8" id="KW-0472">Membrane</keyword>
<name>A0ABW4KD49_9BACI</name>
<proteinExistence type="inferred from homology"/>
<evidence type="ECO:0000256" key="4">
    <source>
        <dbReference type="ARBA" id="ARBA00022544"/>
    </source>
</evidence>
<keyword evidence="3" id="KW-0813">Transport</keyword>
<keyword evidence="5 8" id="KW-0812">Transmembrane</keyword>